<sequence>MEIIIGVMAVAVGLVLGWILRQVKATANQNSAEMKAENLLKEAKAKQQETLVEAKEKAITIIDEAKKEEQERRQDLQKMQQRLEDRENKFDEKLLDLEQKKESLQTKAEEITQVKNEVLKIKKEQLAKLERVAGLDREQAKEVLLTSVEKENSEALASRIKKLETQSKEAYDEKARRILTDAVQRCALSHAAETTSTVLNLPSDEMKGRIIGREGRNIRRLEELTGVEVVVDDTPETILLSAFSPIRRHLAKRTLEKLMEDGRIHPTKIEEVVEKSKKELAEEIMRAGEEALYEMGITGIDPKLIKILGRLRYRTSYGQNVLRHSLEVGVLAGLLASELGANVPLCRKAGLFHDIGKALDHDIQGTHPEIGRDIGRKFGFDQKLSDAAFCHHEDQPPTLEAIIVQVADCISGGRPGARKDTYEQYIQRLEELEGTATAFEGVEKAYAIQAGREIRVFVESEKINDLEAHQLARDIAKKIEGELKYPGEIKVNVIRETRVVEYAR</sequence>
<keyword evidence="4 5" id="KW-0694">RNA-binding</keyword>
<dbReference type="SMART" id="SM00322">
    <property type="entry name" value="KH"/>
    <property type="match status" value="1"/>
</dbReference>
<dbReference type="InterPro" id="IPR022711">
    <property type="entry name" value="RNase_Y_N"/>
</dbReference>
<protein>
    <recommendedName>
        <fullName evidence="5 6">Ribonuclease Y</fullName>
        <shortName evidence="5">RNase Y</shortName>
        <ecNumber evidence="5 6">3.1.-.-</ecNumber>
    </recommendedName>
</protein>
<comment type="function">
    <text evidence="5">Endoribonuclease that initiates mRNA decay.</text>
</comment>
<dbReference type="Pfam" id="PF00013">
    <property type="entry name" value="KH_1"/>
    <property type="match status" value="1"/>
</dbReference>
<dbReference type="GO" id="GO:0004521">
    <property type="term" value="F:RNA endonuclease activity"/>
    <property type="evidence" value="ECO:0007669"/>
    <property type="project" value="UniProtKB-UniRule"/>
</dbReference>
<organism evidence="9 10">
    <name type="scientific">Candidatus Kerfeldbacteria bacterium RIFOXYB2_FULL_38_14</name>
    <dbReference type="NCBI Taxonomy" id="1798547"/>
    <lineage>
        <taxon>Bacteria</taxon>
        <taxon>Candidatus Kerfeldiibacteriota</taxon>
    </lineage>
</organism>
<evidence type="ECO:0000313" key="10">
    <source>
        <dbReference type="Proteomes" id="UP000176420"/>
    </source>
</evidence>
<dbReference type="InterPro" id="IPR003607">
    <property type="entry name" value="HD/PDEase_dom"/>
</dbReference>
<keyword evidence="1 5" id="KW-0540">Nuclease</keyword>
<keyword evidence="7" id="KW-0175">Coiled coil</keyword>
<dbReference type="NCBIfam" id="TIGR03319">
    <property type="entry name" value="RNase_Y"/>
    <property type="match status" value="1"/>
</dbReference>
<keyword evidence="2 5" id="KW-0255">Endonuclease</keyword>
<dbReference type="Gene3D" id="3.30.1370.10">
    <property type="entry name" value="K Homology domain, type 1"/>
    <property type="match status" value="1"/>
</dbReference>
<evidence type="ECO:0000259" key="8">
    <source>
        <dbReference type="PROSITE" id="PS51831"/>
    </source>
</evidence>
<dbReference type="SUPFAM" id="SSF109604">
    <property type="entry name" value="HD-domain/PDEase-like"/>
    <property type="match status" value="1"/>
</dbReference>
<evidence type="ECO:0000313" key="9">
    <source>
        <dbReference type="EMBL" id="OGY88047.1"/>
    </source>
</evidence>
<dbReference type="NCBIfam" id="TIGR00277">
    <property type="entry name" value="HDIG"/>
    <property type="match status" value="1"/>
</dbReference>
<feature type="domain" description="HD" evidence="8">
    <location>
        <begin position="321"/>
        <end position="413"/>
    </location>
</feature>
<keyword evidence="3 5" id="KW-0378">Hydrolase</keyword>
<dbReference type="InterPro" id="IPR004087">
    <property type="entry name" value="KH_dom"/>
</dbReference>
<dbReference type="InterPro" id="IPR004088">
    <property type="entry name" value="KH_dom_type_1"/>
</dbReference>
<dbReference type="PANTHER" id="PTHR12826">
    <property type="entry name" value="RIBONUCLEASE Y"/>
    <property type="match status" value="1"/>
</dbReference>
<evidence type="ECO:0000256" key="5">
    <source>
        <dbReference type="HAMAP-Rule" id="MF_00335"/>
    </source>
</evidence>
<evidence type="ECO:0000256" key="7">
    <source>
        <dbReference type="SAM" id="Coils"/>
    </source>
</evidence>
<dbReference type="SMART" id="SM00471">
    <property type="entry name" value="HDc"/>
    <property type="match status" value="1"/>
</dbReference>
<dbReference type="InterPro" id="IPR036612">
    <property type="entry name" value="KH_dom_type_1_sf"/>
</dbReference>
<dbReference type="InterPro" id="IPR006675">
    <property type="entry name" value="HDIG_dom"/>
</dbReference>
<dbReference type="Proteomes" id="UP000176420">
    <property type="component" value="Unassembled WGS sequence"/>
</dbReference>
<dbReference type="CDD" id="cd00077">
    <property type="entry name" value="HDc"/>
    <property type="match status" value="1"/>
</dbReference>
<dbReference type="EC" id="3.1.-.-" evidence="5 6"/>
<evidence type="ECO:0000256" key="1">
    <source>
        <dbReference type="ARBA" id="ARBA00022722"/>
    </source>
</evidence>
<accession>A0A1G2BIJ7</accession>
<dbReference type="Gene3D" id="1.10.3210.10">
    <property type="entry name" value="Hypothetical protein af1432"/>
    <property type="match status" value="1"/>
</dbReference>
<dbReference type="InterPro" id="IPR006674">
    <property type="entry name" value="HD_domain"/>
</dbReference>
<dbReference type="Pfam" id="PF12072">
    <property type="entry name" value="RNase_Y_N"/>
    <property type="match status" value="1"/>
</dbReference>
<dbReference type="GO" id="GO:0005886">
    <property type="term" value="C:plasma membrane"/>
    <property type="evidence" value="ECO:0007669"/>
    <property type="project" value="UniProtKB-UniRule"/>
</dbReference>
<proteinExistence type="inferred from homology"/>
<dbReference type="GO" id="GO:0003723">
    <property type="term" value="F:RNA binding"/>
    <property type="evidence" value="ECO:0007669"/>
    <property type="project" value="UniProtKB-UniRule"/>
</dbReference>
<dbReference type="EMBL" id="MHKI01000005">
    <property type="protein sequence ID" value="OGY88047.1"/>
    <property type="molecule type" value="Genomic_DNA"/>
</dbReference>
<dbReference type="HAMAP" id="MF_00335">
    <property type="entry name" value="RNase_Y"/>
    <property type="match status" value="1"/>
</dbReference>
<evidence type="ECO:0000256" key="4">
    <source>
        <dbReference type="ARBA" id="ARBA00022884"/>
    </source>
</evidence>
<reference evidence="9 10" key="1">
    <citation type="journal article" date="2016" name="Nat. Commun.">
        <title>Thousands of microbial genomes shed light on interconnected biogeochemical processes in an aquifer system.</title>
        <authorList>
            <person name="Anantharaman K."/>
            <person name="Brown C.T."/>
            <person name="Hug L.A."/>
            <person name="Sharon I."/>
            <person name="Castelle C.J."/>
            <person name="Probst A.J."/>
            <person name="Thomas B.C."/>
            <person name="Singh A."/>
            <person name="Wilkins M.J."/>
            <person name="Karaoz U."/>
            <person name="Brodie E.L."/>
            <person name="Williams K.H."/>
            <person name="Hubbard S.S."/>
            <person name="Banfield J.F."/>
        </authorList>
    </citation>
    <scope>NUCLEOTIDE SEQUENCE [LARGE SCALE GENOMIC DNA]</scope>
</reference>
<dbReference type="GO" id="GO:0016787">
    <property type="term" value="F:hydrolase activity"/>
    <property type="evidence" value="ECO:0007669"/>
    <property type="project" value="UniProtKB-KW"/>
</dbReference>
<dbReference type="Pfam" id="PF01966">
    <property type="entry name" value="HD"/>
    <property type="match status" value="1"/>
</dbReference>
<comment type="caution">
    <text evidence="9">The sequence shown here is derived from an EMBL/GenBank/DDBJ whole genome shotgun (WGS) entry which is preliminary data.</text>
</comment>
<evidence type="ECO:0000256" key="6">
    <source>
        <dbReference type="NCBIfam" id="TIGR03319"/>
    </source>
</evidence>
<feature type="coiled-coil region" evidence="7">
    <location>
        <begin position="29"/>
        <end position="124"/>
    </location>
</feature>
<evidence type="ECO:0000256" key="2">
    <source>
        <dbReference type="ARBA" id="ARBA00022759"/>
    </source>
</evidence>
<dbReference type="GO" id="GO:0006402">
    <property type="term" value="P:mRNA catabolic process"/>
    <property type="evidence" value="ECO:0007669"/>
    <property type="project" value="UniProtKB-UniRule"/>
</dbReference>
<dbReference type="AlphaFoldDB" id="A0A1G2BIJ7"/>
<dbReference type="PROSITE" id="PS50084">
    <property type="entry name" value="KH_TYPE_1"/>
    <property type="match status" value="1"/>
</dbReference>
<name>A0A1G2BIJ7_9BACT</name>
<dbReference type="PROSITE" id="PS51831">
    <property type="entry name" value="HD"/>
    <property type="match status" value="1"/>
</dbReference>
<gene>
    <name evidence="5" type="primary">rny</name>
    <name evidence="9" type="ORF">A2319_02385</name>
</gene>
<dbReference type="PANTHER" id="PTHR12826:SF15">
    <property type="entry name" value="RIBONUCLEASE Y"/>
    <property type="match status" value="1"/>
</dbReference>
<dbReference type="InterPro" id="IPR017705">
    <property type="entry name" value="Ribonuclease_Y"/>
</dbReference>
<comment type="similarity">
    <text evidence="5">Belongs to the RNase Y family.</text>
</comment>
<dbReference type="SUPFAM" id="SSF54791">
    <property type="entry name" value="Eukaryotic type KH-domain (KH-domain type I)"/>
    <property type="match status" value="1"/>
</dbReference>
<dbReference type="CDD" id="cd22431">
    <property type="entry name" value="KH-I_RNaseY"/>
    <property type="match status" value="1"/>
</dbReference>
<evidence type="ECO:0000256" key="3">
    <source>
        <dbReference type="ARBA" id="ARBA00022801"/>
    </source>
</evidence>